<dbReference type="InterPro" id="IPR052072">
    <property type="entry name" value="Vascular_dev_regulator"/>
</dbReference>
<dbReference type="RefSeq" id="XP_046059619.1">
    <property type="nucleotide sequence ID" value="XM_046207000.1"/>
</dbReference>
<protein>
    <recommendedName>
        <fullName evidence="1">Dilute domain-containing protein</fullName>
    </recommendedName>
</protein>
<dbReference type="InterPro" id="IPR036770">
    <property type="entry name" value="Ankyrin_rpt-contain_sf"/>
</dbReference>
<dbReference type="GeneID" id="70237746"/>
<gene>
    <name evidence="2" type="ORF">OGAPHI_005782</name>
</gene>
<feature type="domain" description="Dilute" evidence="1">
    <location>
        <begin position="315"/>
        <end position="641"/>
    </location>
</feature>
<dbReference type="PANTHER" id="PTHR16027">
    <property type="entry name" value="DILUTE DOMAIN-CONTAINING PROTEIN YPR089W"/>
    <property type="match status" value="1"/>
</dbReference>
<evidence type="ECO:0000259" key="1">
    <source>
        <dbReference type="PROSITE" id="PS51126"/>
    </source>
</evidence>
<dbReference type="InterPro" id="IPR002110">
    <property type="entry name" value="Ankyrin_rpt"/>
</dbReference>
<dbReference type="SUPFAM" id="SSF48403">
    <property type="entry name" value="Ankyrin repeat"/>
    <property type="match status" value="1"/>
</dbReference>
<dbReference type="GO" id="GO:0051020">
    <property type="term" value="F:GTPase binding"/>
    <property type="evidence" value="ECO:0007669"/>
    <property type="project" value="TreeGrafter"/>
</dbReference>
<name>A0A9P8NZV2_9ASCO</name>
<dbReference type="Proteomes" id="UP000769157">
    <property type="component" value="Unassembled WGS sequence"/>
</dbReference>
<dbReference type="Pfam" id="PF01843">
    <property type="entry name" value="DIL"/>
    <property type="match status" value="1"/>
</dbReference>
<dbReference type="SMART" id="SM01132">
    <property type="entry name" value="DIL"/>
    <property type="match status" value="1"/>
</dbReference>
<comment type="caution">
    <text evidence="2">The sequence shown here is derived from an EMBL/GenBank/DDBJ whole genome shotgun (WGS) entry which is preliminary data.</text>
</comment>
<evidence type="ECO:0000313" key="2">
    <source>
        <dbReference type="EMBL" id="KAH3662530.1"/>
    </source>
</evidence>
<keyword evidence="3" id="KW-1185">Reference proteome</keyword>
<evidence type="ECO:0000313" key="3">
    <source>
        <dbReference type="Proteomes" id="UP000769157"/>
    </source>
</evidence>
<dbReference type="AlphaFoldDB" id="A0A9P8NZV2"/>
<proteinExistence type="predicted"/>
<dbReference type="Pfam" id="PF12796">
    <property type="entry name" value="Ank_2"/>
    <property type="match status" value="1"/>
</dbReference>
<dbReference type="PANTHER" id="PTHR16027:SF6">
    <property type="entry name" value="DILUTE DOMAIN-CONTAINING PROTEIN"/>
    <property type="match status" value="1"/>
</dbReference>
<accession>A0A9P8NZV2</accession>
<dbReference type="Gene3D" id="1.25.40.20">
    <property type="entry name" value="Ankyrin repeat-containing domain"/>
    <property type="match status" value="1"/>
</dbReference>
<reference evidence="2" key="2">
    <citation type="submission" date="2021-01" db="EMBL/GenBank/DDBJ databases">
        <authorList>
            <person name="Schikora-Tamarit M.A."/>
        </authorList>
    </citation>
    <scope>NUCLEOTIDE SEQUENCE</scope>
    <source>
        <strain evidence="2">CBS6075</strain>
    </source>
</reference>
<organism evidence="2 3">
    <name type="scientific">Ogataea philodendri</name>
    <dbReference type="NCBI Taxonomy" id="1378263"/>
    <lineage>
        <taxon>Eukaryota</taxon>
        <taxon>Fungi</taxon>
        <taxon>Dikarya</taxon>
        <taxon>Ascomycota</taxon>
        <taxon>Saccharomycotina</taxon>
        <taxon>Pichiomycetes</taxon>
        <taxon>Pichiales</taxon>
        <taxon>Pichiaceae</taxon>
        <taxon>Ogataea</taxon>
    </lineage>
</organism>
<dbReference type="OrthoDB" id="426293at2759"/>
<dbReference type="EMBL" id="JAEUBE010000378">
    <property type="protein sequence ID" value="KAH3662530.1"/>
    <property type="molecule type" value="Genomic_DNA"/>
</dbReference>
<dbReference type="InterPro" id="IPR002710">
    <property type="entry name" value="Dilute_dom"/>
</dbReference>
<sequence>MSLDPWKATISAVLSSDTNWTKVLAAKKALEAVADSNPFAQLCLACTSNDHFQLSQFVSSAGPEKLKQLNQLDGNGLSPLIYSVCFNSLECVSVLVSLVDVNECDSLLQWTPVMWATYLENVSIVELLLANDADPYLRSKRSNQNALDLAKLDSEVYQFYKTHNYLDQTKTQPDEDTFYKKDPLLPTDDQFETRLKALTVESDEKPASAELYKGTKFVDDDDDIVDANDSFYTDSFDFGHLLPRQFVKVSDDSISATIDYIFSLSSKYQHRAIYPAAVVFQSVRYISGKLESMELAESFVDLFLTRVRSVTNTKSGVVQLVSGSGTDIVLLGYWISCLNHLQYFFSRDTACPFFSKSSKTVQDLILTLQSLIFQLAFAMDAKLEPLLEPCVLDYSSVPDLDTVYKAQWRMFKHKVALKSTYDEILEMLYPPSLADQMKPSPLKIIQTLGALVYVLELHHVNDILKQQCFSAVFYWFGASVFNRVLANKKYSTRVKALQIRLNLSYIQDWLRTNNLIPFRPESLDFKDDSYPESIVGQQTKFNNVARFHNHPQDPMDGTFYYNPLYKIGQYHLMPLIELLEWLQVMSGLTADDLGTLKEVMNRFDVLNSEQLLHVIKVYRYEITEQKFPKTLKNHLKQSSTPCRQKVFYTGSEKLFLNPAQVFPVVLCRKAELLHQYGSDQKKIKLYQPNLPIEIIDDLEDIYDKYTDHEEQALESSQQEAHGTDLFKELAVPTSIAYKTWESEDDNPWK</sequence>
<dbReference type="PROSITE" id="PS51126">
    <property type="entry name" value="DILUTE"/>
    <property type="match status" value="1"/>
</dbReference>
<reference evidence="2" key="1">
    <citation type="journal article" date="2021" name="Open Biol.">
        <title>Shared evolutionary footprints suggest mitochondrial oxidative damage underlies multiple complex I losses in fungi.</title>
        <authorList>
            <person name="Schikora-Tamarit M.A."/>
            <person name="Marcet-Houben M."/>
            <person name="Nosek J."/>
            <person name="Gabaldon T."/>
        </authorList>
    </citation>
    <scope>NUCLEOTIDE SEQUENCE</scope>
    <source>
        <strain evidence="2">CBS6075</strain>
    </source>
</reference>
<dbReference type="SMART" id="SM00248">
    <property type="entry name" value="ANK"/>
    <property type="match status" value="2"/>
</dbReference>